<dbReference type="AlphaFoldDB" id="A0A0N0MF45"/>
<gene>
    <name evidence="1" type="ORF">GLUCOINTEAF2_0204168</name>
</gene>
<reference evidence="1 2" key="1">
    <citation type="submission" date="2015-07" db="EMBL/GenBank/DDBJ databases">
        <title>Draft Genome Sequence of Komagataeibacter intermedius Strain AF2, Isolated from Kombucha Tea.</title>
        <authorList>
            <person name="Santos R.A."/>
            <person name="Berretta A.A."/>
            <person name="Barud H.S."/>
            <person name="Ribeiro S.J."/>
            <person name="Gonzalez-Garcia L.N."/>
            <person name="Zucchi T.D."/>
            <person name="Goldman G.H."/>
            <person name="Riano-Pachon D.M."/>
        </authorList>
    </citation>
    <scope>NUCLEOTIDE SEQUENCE [LARGE SCALE GENOMIC DNA]</scope>
    <source>
        <strain evidence="1 2">AF2</strain>
    </source>
</reference>
<dbReference type="EMBL" id="JUFX02000140">
    <property type="protein sequence ID" value="KPH87196.1"/>
    <property type="molecule type" value="Genomic_DNA"/>
</dbReference>
<dbReference type="Proteomes" id="UP000031553">
    <property type="component" value="Unassembled WGS sequence"/>
</dbReference>
<comment type="caution">
    <text evidence="1">The sequence shown here is derived from an EMBL/GenBank/DDBJ whole genome shotgun (WGS) entry which is preliminary data.</text>
</comment>
<sequence length="114" mass="12220">MGTAAIRGRSWLGLRQAEKPPGLVGNIAKIEQPEAFADDVEQITVLPRRAIRPFARAATPVRSTMQADIERPSRRVVDVADQPVIAVPSSGREVMPADRLGVFGQPAGQIASIP</sequence>
<accession>A0A0N0MF45</accession>
<name>A0A0N0MF45_9PROT</name>
<organism evidence="1 2">
    <name type="scientific">Komagataeibacter intermedius AF2</name>
    <dbReference type="NCBI Taxonomy" id="1458464"/>
    <lineage>
        <taxon>Bacteria</taxon>
        <taxon>Pseudomonadati</taxon>
        <taxon>Pseudomonadota</taxon>
        <taxon>Alphaproteobacteria</taxon>
        <taxon>Acetobacterales</taxon>
        <taxon>Acetobacteraceae</taxon>
        <taxon>Komagataeibacter</taxon>
    </lineage>
</organism>
<protein>
    <submittedName>
        <fullName evidence="1">Uncharacterized protein</fullName>
    </submittedName>
</protein>
<evidence type="ECO:0000313" key="1">
    <source>
        <dbReference type="EMBL" id="KPH87196.1"/>
    </source>
</evidence>
<proteinExistence type="predicted"/>
<evidence type="ECO:0000313" key="2">
    <source>
        <dbReference type="Proteomes" id="UP000031553"/>
    </source>
</evidence>